<dbReference type="Pfam" id="PF01207">
    <property type="entry name" value="Dus"/>
    <property type="match status" value="1"/>
</dbReference>
<dbReference type="GO" id="GO:0102262">
    <property type="term" value="F:tRNA-dihydrouridine16 synthase activity"/>
    <property type="evidence" value="ECO:0007669"/>
    <property type="project" value="RHEA"/>
</dbReference>
<gene>
    <name evidence="21" type="ORF">BD311DRAFT_667310</name>
</gene>
<evidence type="ECO:0000313" key="21">
    <source>
        <dbReference type="EMBL" id="TBU26529.1"/>
    </source>
</evidence>
<evidence type="ECO:0000256" key="3">
    <source>
        <dbReference type="ARBA" id="ARBA00022643"/>
    </source>
</evidence>
<evidence type="ECO:0000256" key="5">
    <source>
        <dbReference type="ARBA" id="ARBA00022694"/>
    </source>
</evidence>
<comment type="catalytic activity">
    <reaction evidence="11">
        <text>5,6-dihydrouridine(16) in tRNA + NADP(+) = uridine(16) in tRNA + NADPH + H(+)</text>
        <dbReference type="Rhea" id="RHEA:53376"/>
        <dbReference type="Rhea" id="RHEA-COMP:13543"/>
        <dbReference type="Rhea" id="RHEA-COMP:13544"/>
        <dbReference type="ChEBI" id="CHEBI:15378"/>
        <dbReference type="ChEBI" id="CHEBI:57783"/>
        <dbReference type="ChEBI" id="CHEBI:58349"/>
        <dbReference type="ChEBI" id="CHEBI:65315"/>
        <dbReference type="ChEBI" id="CHEBI:74443"/>
        <dbReference type="EC" id="1.3.1.88"/>
    </reaction>
    <physiologicalReaction direction="right-to-left" evidence="11">
        <dbReference type="Rhea" id="RHEA:53378"/>
    </physiologicalReaction>
</comment>
<keyword evidence="5 16" id="KW-0819">tRNA processing</keyword>
<dbReference type="GO" id="GO:0006397">
    <property type="term" value="P:mRNA processing"/>
    <property type="evidence" value="ECO:0007669"/>
    <property type="project" value="UniProtKB-KW"/>
</dbReference>
<dbReference type="InterPro" id="IPR018517">
    <property type="entry name" value="tRNA_hU_synthase_CS"/>
</dbReference>
<evidence type="ECO:0000256" key="14">
    <source>
        <dbReference type="ARBA" id="ARBA00049447"/>
    </source>
</evidence>
<feature type="domain" description="DUS-like FMN-binding" evidence="20">
    <location>
        <begin position="1"/>
        <end position="270"/>
    </location>
</feature>
<dbReference type="Gene3D" id="3.20.20.70">
    <property type="entry name" value="Aldolase class I"/>
    <property type="match status" value="1"/>
</dbReference>
<comment type="similarity">
    <text evidence="9">Belongs to the Dus family. Dus1 subfamily.</text>
</comment>
<comment type="catalytic activity">
    <reaction evidence="10">
        <text>5,6-dihydrouridine(17) in tRNA + NAD(+) = uridine(17) in tRNA + NADH + H(+)</text>
        <dbReference type="Rhea" id="RHEA:53372"/>
        <dbReference type="Rhea" id="RHEA-COMP:13541"/>
        <dbReference type="Rhea" id="RHEA-COMP:13542"/>
        <dbReference type="ChEBI" id="CHEBI:15378"/>
        <dbReference type="ChEBI" id="CHEBI:57540"/>
        <dbReference type="ChEBI" id="CHEBI:57945"/>
        <dbReference type="ChEBI" id="CHEBI:65315"/>
        <dbReference type="ChEBI" id="CHEBI:74443"/>
        <dbReference type="EC" id="1.3.1.88"/>
    </reaction>
    <physiologicalReaction direction="right-to-left" evidence="10">
        <dbReference type="Rhea" id="RHEA:53374"/>
    </physiologicalReaction>
</comment>
<dbReference type="CDD" id="cd02801">
    <property type="entry name" value="DUS_like_FMN"/>
    <property type="match status" value="1"/>
</dbReference>
<feature type="active site" description="Proton donor" evidence="17">
    <location>
        <position position="85"/>
    </location>
</feature>
<evidence type="ECO:0000259" key="20">
    <source>
        <dbReference type="Pfam" id="PF01207"/>
    </source>
</evidence>
<protein>
    <recommendedName>
        <fullName evidence="16">tRNA-dihydrouridine synthase</fullName>
        <ecNumber evidence="16">1.3.1.-</ecNumber>
    </recommendedName>
</protein>
<dbReference type="GO" id="GO:0102263">
    <property type="term" value="F:tRNA-dihydrouridine17 synthase activity"/>
    <property type="evidence" value="ECO:0007669"/>
    <property type="project" value="RHEA"/>
</dbReference>
<dbReference type="AlphaFoldDB" id="A0A4Q9MGP1"/>
<evidence type="ECO:0000256" key="4">
    <source>
        <dbReference type="ARBA" id="ARBA00022664"/>
    </source>
</evidence>
<feature type="binding site" evidence="18">
    <location>
        <position position="56"/>
    </location>
    <ligand>
        <name>FMN</name>
        <dbReference type="ChEBI" id="CHEBI:58210"/>
    </ligand>
</feature>
<evidence type="ECO:0000256" key="8">
    <source>
        <dbReference type="ARBA" id="ARBA00023027"/>
    </source>
</evidence>
<evidence type="ECO:0000256" key="6">
    <source>
        <dbReference type="ARBA" id="ARBA00022857"/>
    </source>
</evidence>
<evidence type="ECO:0000256" key="17">
    <source>
        <dbReference type="PIRSR" id="PIRSR006621-1"/>
    </source>
</evidence>
<dbReference type="SUPFAM" id="SSF51395">
    <property type="entry name" value="FMN-linked oxidoreductases"/>
    <property type="match status" value="1"/>
</dbReference>
<evidence type="ECO:0000256" key="16">
    <source>
        <dbReference type="PIRNR" id="PIRNR006621"/>
    </source>
</evidence>
<keyword evidence="8" id="KW-0520">NAD</keyword>
<feature type="compositionally biased region" description="Acidic residues" evidence="19">
    <location>
        <begin position="305"/>
        <end position="320"/>
    </location>
</feature>
<keyword evidence="7 16" id="KW-0560">Oxidoreductase</keyword>
<dbReference type="PIRSF" id="PIRSF006621">
    <property type="entry name" value="Dus"/>
    <property type="match status" value="1"/>
</dbReference>
<feature type="region of interest" description="Disordered" evidence="19">
    <location>
        <begin position="304"/>
        <end position="326"/>
    </location>
</feature>
<sequence length="352" mass="38928">MVNQSDLPFRILVRQYDASLVYTQMLLPERLLNDTEYLEFHRRGLHDTPDAPVVVQLCGNDPEVVVRAARTVVDKADAIDLNLGCPQDAAREGHYGGYLLEKKDWPLVESIVSALSHSLPVPVSTKIRLCQNTALTSDLGVRLEAAGSSWITLHARHVSARRRRQGAADLEQVRVLKETVGVPVVSNGNVRTWEDVQANRKMTGADGVMVGETLLANPCLFANVTPDPVKISLEYLEVCREHPGTATMQTIQTHVRHFVDYHCSRRSWFNKFRAALGRCDTIDAIEKLLRVKVQRWRGLPPLSDGDIDDLEEGTTDEDGGGPEARDVIARHGENAASSGEVDEALAELSILS</sequence>
<dbReference type="PROSITE" id="PS01136">
    <property type="entry name" value="UPF0034"/>
    <property type="match status" value="1"/>
</dbReference>
<keyword evidence="18" id="KW-0547">Nucleotide-binding</keyword>
<dbReference type="Proteomes" id="UP000292957">
    <property type="component" value="Unassembled WGS sequence"/>
</dbReference>
<dbReference type="InterPro" id="IPR001269">
    <property type="entry name" value="DUS_fam"/>
</dbReference>
<keyword evidence="6" id="KW-0521">NADP</keyword>
<comment type="catalytic activity">
    <reaction evidence="12">
        <text>a 5,6-dihydrouridine in mRNA + NAD(+) = a uridine in mRNA + NADH + H(+)</text>
        <dbReference type="Rhea" id="RHEA:69851"/>
        <dbReference type="Rhea" id="RHEA-COMP:14658"/>
        <dbReference type="Rhea" id="RHEA-COMP:17789"/>
        <dbReference type="ChEBI" id="CHEBI:15378"/>
        <dbReference type="ChEBI" id="CHEBI:57540"/>
        <dbReference type="ChEBI" id="CHEBI:57945"/>
        <dbReference type="ChEBI" id="CHEBI:65315"/>
        <dbReference type="ChEBI" id="CHEBI:74443"/>
    </reaction>
    <physiologicalReaction direction="right-to-left" evidence="12">
        <dbReference type="Rhea" id="RHEA:69853"/>
    </physiologicalReaction>
</comment>
<evidence type="ECO:0000256" key="15">
    <source>
        <dbReference type="ARBA" id="ARBA00049467"/>
    </source>
</evidence>
<feature type="binding site" evidence="18">
    <location>
        <position position="154"/>
    </location>
    <ligand>
        <name>FMN</name>
        <dbReference type="ChEBI" id="CHEBI:58210"/>
    </ligand>
</feature>
<comment type="cofactor">
    <cofactor evidence="1 16 18">
        <name>FMN</name>
        <dbReference type="ChEBI" id="CHEBI:58210"/>
    </cofactor>
</comment>
<comment type="catalytic activity">
    <reaction evidence="15">
        <text>5,6-dihydrouridine(17) in tRNA + NADP(+) = uridine(17) in tRNA + NADPH + H(+)</text>
        <dbReference type="Rhea" id="RHEA:53368"/>
        <dbReference type="Rhea" id="RHEA-COMP:13541"/>
        <dbReference type="Rhea" id="RHEA-COMP:13542"/>
        <dbReference type="ChEBI" id="CHEBI:15378"/>
        <dbReference type="ChEBI" id="CHEBI:57783"/>
        <dbReference type="ChEBI" id="CHEBI:58349"/>
        <dbReference type="ChEBI" id="CHEBI:65315"/>
        <dbReference type="ChEBI" id="CHEBI:74443"/>
        <dbReference type="EC" id="1.3.1.88"/>
    </reaction>
    <physiologicalReaction direction="right-to-left" evidence="15">
        <dbReference type="Rhea" id="RHEA:53370"/>
    </physiologicalReaction>
</comment>
<evidence type="ECO:0000256" key="10">
    <source>
        <dbReference type="ARBA" id="ARBA00047287"/>
    </source>
</evidence>
<dbReference type="InterPro" id="IPR013785">
    <property type="entry name" value="Aldolase_TIM"/>
</dbReference>
<evidence type="ECO:0000256" key="11">
    <source>
        <dbReference type="ARBA" id="ARBA00047652"/>
    </source>
</evidence>
<evidence type="ECO:0000256" key="19">
    <source>
        <dbReference type="SAM" id="MobiDB-lite"/>
    </source>
</evidence>
<evidence type="ECO:0000256" key="18">
    <source>
        <dbReference type="PIRSR" id="PIRSR006621-2"/>
    </source>
</evidence>
<reference evidence="21" key="1">
    <citation type="submission" date="2019-01" db="EMBL/GenBank/DDBJ databases">
        <title>Draft genome sequences of three monokaryotic isolates of the white-rot basidiomycete fungus Dichomitus squalens.</title>
        <authorList>
            <consortium name="DOE Joint Genome Institute"/>
            <person name="Lopez S.C."/>
            <person name="Andreopoulos B."/>
            <person name="Pangilinan J."/>
            <person name="Lipzen A."/>
            <person name="Riley R."/>
            <person name="Ahrendt S."/>
            <person name="Ng V."/>
            <person name="Barry K."/>
            <person name="Daum C."/>
            <person name="Grigoriev I.V."/>
            <person name="Hilden K.S."/>
            <person name="Makela M.R."/>
            <person name="de Vries R.P."/>
        </authorList>
    </citation>
    <scope>NUCLEOTIDE SEQUENCE [LARGE SCALE GENOMIC DNA]</scope>
    <source>
        <strain evidence="21">OM18370.1</strain>
    </source>
</reference>
<evidence type="ECO:0000256" key="13">
    <source>
        <dbReference type="ARBA" id="ARBA00048934"/>
    </source>
</evidence>
<evidence type="ECO:0000256" key="1">
    <source>
        <dbReference type="ARBA" id="ARBA00001917"/>
    </source>
</evidence>
<dbReference type="EC" id="1.3.1.-" evidence="16"/>
<dbReference type="InterPro" id="IPR035587">
    <property type="entry name" value="DUS-like_FMN-bd"/>
</dbReference>
<evidence type="ECO:0000256" key="7">
    <source>
        <dbReference type="ARBA" id="ARBA00023002"/>
    </source>
</evidence>
<dbReference type="GO" id="GO:0106414">
    <property type="term" value="F:mRNA dihydrouridine synthase activity"/>
    <property type="evidence" value="ECO:0007669"/>
    <property type="project" value="RHEA"/>
</dbReference>
<proteinExistence type="inferred from homology"/>
<feature type="binding site" evidence="18">
    <location>
        <position position="126"/>
    </location>
    <ligand>
        <name>FMN</name>
        <dbReference type="ChEBI" id="CHEBI:58210"/>
    </ligand>
</feature>
<organism evidence="21">
    <name type="scientific">Dichomitus squalens</name>
    <dbReference type="NCBI Taxonomy" id="114155"/>
    <lineage>
        <taxon>Eukaryota</taxon>
        <taxon>Fungi</taxon>
        <taxon>Dikarya</taxon>
        <taxon>Basidiomycota</taxon>
        <taxon>Agaricomycotina</taxon>
        <taxon>Agaricomycetes</taxon>
        <taxon>Polyporales</taxon>
        <taxon>Polyporaceae</taxon>
        <taxon>Dichomitus</taxon>
    </lineage>
</organism>
<comment type="catalytic activity">
    <reaction evidence="14">
        <text>a 5,6-dihydrouridine in mRNA + NADP(+) = a uridine in mRNA + NADPH + H(+)</text>
        <dbReference type="Rhea" id="RHEA:69855"/>
        <dbReference type="Rhea" id="RHEA-COMP:14658"/>
        <dbReference type="Rhea" id="RHEA-COMP:17789"/>
        <dbReference type="ChEBI" id="CHEBI:15378"/>
        <dbReference type="ChEBI" id="CHEBI:57783"/>
        <dbReference type="ChEBI" id="CHEBI:58349"/>
        <dbReference type="ChEBI" id="CHEBI:65315"/>
        <dbReference type="ChEBI" id="CHEBI:74443"/>
    </reaction>
    <physiologicalReaction direction="right-to-left" evidence="14">
        <dbReference type="Rhea" id="RHEA:69857"/>
    </physiologicalReaction>
</comment>
<dbReference type="PANTHER" id="PTHR11082">
    <property type="entry name" value="TRNA-DIHYDROURIDINE SYNTHASE"/>
    <property type="match status" value="1"/>
</dbReference>
<dbReference type="PANTHER" id="PTHR11082:SF5">
    <property type="entry name" value="TRNA-DIHYDROURIDINE(16_17) SYNTHASE [NAD(P)(+)]-LIKE"/>
    <property type="match status" value="1"/>
</dbReference>
<evidence type="ECO:0000256" key="2">
    <source>
        <dbReference type="ARBA" id="ARBA00022630"/>
    </source>
</evidence>
<keyword evidence="2 16" id="KW-0285">Flavoprotein</keyword>
<dbReference type="GO" id="GO:0050660">
    <property type="term" value="F:flavin adenine dinucleotide binding"/>
    <property type="evidence" value="ECO:0007669"/>
    <property type="project" value="InterPro"/>
</dbReference>
<evidence type="ECO:0000256" key="9">
    <source>
        <dbReference type="ARBA" id="ARBA00038313"/>
    </source>
</evidence>
<dbReference type="OrthoDB" id="272303at2759"/>
<comment type="function">
    <text evidence="16">Catalyzes the synthesis of dihydrouridine, a modified base found in the D-loop of most tRNAs.</text>
</comment>
<keyword evidence="4" id="KW-0507">mRNA processing</keyword>
<dbReference type="EMBL" id="ML143444">
    <property type="protein sequence ID" value="TBU26529.1"/>
    <property type="molecule type" value="Genomic_DNA"/>
</dbReference>
<keyword evidence="3 16" id="KW-0288">FMN</keyword>
<accession>A0A4Q9MGP1</accession>
<comment type="catalytic activity">
    <reaction evidence="13">
        <text>5,6-dihydrouridine(16) in tRNA + NAD(+) = uridine(16) in tRNA + NADH + H(+)</text>
        <dbReference type="Rhea" id="RHEA:53380"/>
        <dbReference type="Rhea" id="RHEA-COMP:13543"/>
        <dbReference type="Rhea" id="RHEA-COMP:13544"/>
        <dbReference type="ChEBI" id="CHEBI:15378"/>
        <dbReference type="ChEBI" id="CHEBI:57540"/>
        <dbReference type="ChEBI" id="CHEBI:57945"/>
        <dbReference type="ChEBI" id="CHEBI:65315"/>
        <dbReference type="ChEBI" id="CHEBI:74443"/>
        <dbReference type="EC" id="1.3.1.88"/>
    </reaction>
    <physiologicalReaction direction="right-to-left" evidence="13">
        <dbReference type="Rhea" id="RHEA:53382"/>
    </physiologicalReaction>
</comment>
<name>A0A4Q9MGP1_9APHY</name>
<evidence type="ECO:0000256" key="12">
    <source>
        <dbReference type="ARBA" id="ARBA00048342"/>
    </source>
</evidence>
<comment type="similarity">
    <text evidence="16">Belongs to the dus family.</text>
</comment>